<reference evidence="1 2" key="1">
    <citation type="submission" date="2020-08" db="EMBL/GenBank/DDBJ databases">
        <title>Bridging the membrane lipid divide: bacteria of the FCB group superphylum have the potential to synthesize archaeal ether lipids.</title>
        <authorList>
            <person name="Villanueva L."/>
            <person name="Von Meijenfeldt F.A.B."/>
            <person name="Westbye A.B."/>
            <person name="Yadav S."/>
            <person name="Hopmans E.C."/>
            <person name="Dutilh B.E."/>
            <person name="Sinninghe Damste J.S."/>
        </authorList>
    </citation>
    <scope>NUCLEOTIDE SEQUENCE [LARGE SCALE GENOMIC DNA]</scope>
    <source>
        <strain evidence="1">NIOZ-UU17</strain>
    </source>
</reference>
<proteinExistence type="predicted"/>
<evidence type="ECO:0000313" key="2">
    <source>
        <dbReference type="Proteomes" id="UP000605201"/>
    </source>
</evidence>
<sequence length="176" mass="18970">MNGQKKSRAKILVSACLVGERVRYDGMALVCKDRILEYWQQEDRVLAFCPEVAAGLAVPRSPAEIIGEGDGTAVLQGLAKVINRDGKEMTEQFVIGARKALEQVMAQSIALAVLKDGSPSCGSSYIYDGSFTGVSEAGKGVTAALFEENGIRVFNEHQMAEAAAYLTRRVRNAARV</sequence>
<accession>A0A8J6TM96</accession>
<protein>
    <submittedName>
        <fullName evidence="1">DUF523 domain-containing protein</fullName>
    </submittedName>
</protein>
<dbReference type="PANTHER" id="PTHR30087">
    <property type="entry name" value="INNER MEMBRANE PROTEIN"/>
    <property type="match status" value="1"/>
</dbReference>
<dbReference type="AlphaFoldDB" id="A0A8J6TM96"/>
<dbReference type="InterPro" id="IPR007553">
    <property type="entry name" value="2-thiour_desulf"/>
</dbReference>
<organism evidence="1 2">
    <name type="scientific">Candidatus Desulfatibia vada</name>
    <dbReference type="NCBI Taxonomy" id="2841696"/>
    <lineage>
        <taxon>Bacteria</taxon>
        <taxon>Pseudomonadati</taxon>
        <taxon>Thermodesulfobacteriota</taxon>
        <taxon>Desulfobacteria</taxon>
        <taxon>Desulfobacterales</taxon>
        <taxon>Desulfobacterales incertae sedis</taxon>
        <taxon>Candidatus Desulfatibia</taxon>
    </lineage>
</organism>
<dbReference type="Proteomes" id="UP000605201">
    <property type="component" value="Unassembled WGS sequence"/>
</dbReference>
<gene>
    <name evidence="1" type="ORF">H8D96_10260</name>
</gene>
<name>A0A8J6TM96_9BACT</name>
<dbReference type="PANTHER" id="PTHR30087:SF1">
    <property type="entry name" value="HYPOTHETICAL CYTOSOLIC PROTEIN"/>
    <property type="match status" value="1"/>
</dbReference>
<evidence type="ECO:0000313" key="1">
    <source>
        <dbReference type="EMBL" id="MBC8432291.1"/>
    </source>
</evidence>
<dbReference type="EMBL" id="JACNIG010000215">
    <property type="protein sequence ID" value="MBC8432291.1"/>
    <property type="molecule type" value="Genomic_DNA"/>
</dbReference>
<comment type="caution">
    <text evidence="1">The sequence shown here is derived from an EMBL/GenBank/DDBJ whole genome shotgun (WGS) entry which is preliminary data.</text>
</comment>
<dbReference type="Pfam" id="PF04463">
    <property type="entry name" value="2-thiour_desulf"/>
    <property type="match status" value="1"/>
</dbReference>